<dbReference type="STRING" id="314287.GB2207_10848"/>
<accession>Q1YSU7</accession>
<dbReference type="InterPro" id="IPR022644">
    <property type="entry name" value="De-COase2_N"/>
</dbReference>
<evidence type="ECO:0000256" key="12">
    <source>
        <dbReference type="HAMAP-Rule" id="MF_02120"/>
    </source>
</evidence>
<comment type="subunit">
    <text evidence="12">Homodimer.</text>
</comment>
<dbReference type="UniPathway" id="UPA00034">
    <property type="reaction ID" value="UER00027"/>
</dbReference>
<comment type="catalytic activity">
    <reaction evidence="7 12 14">
        <text>meso-2,6-diaminopimelate + H(+) = L-lysine + CO2</text>
        <dbReference type="Rhea" id="RHEA:15101"/>
        <dbReference type="ChEBI" id="CHEBI:15378"/>
        <dbReference type="ChEBI" id="CHEBI:16526"/>
        <dbReference type="ChEBI" id="CHEBI:32551"/>
        <dbReference type="ChEBI" id="CHEBI:57791"/>
        <dbReference type="EC" id="4.1.1.20"/>
    </reaction>
</comment>
<organism evidence="17 18">
    <name type="scientific">gamma proteobacterium HTCC2207</name>
    <dbReference type="NCBI Taxonomy" id="314287"/>
    <lineage>
        <taxon>Bacteria</taxon>
        <taxon>Pseudomonadati</taxon>
        <taxon>Pseudomonadota</taxon>
        <taxon>Gammaproteobacteria</taxon>
        <taxon>Cellvibrionales</taxon>
        <taxon>Porticoccaceae</taxon>
        <taxon>SAR92 clade</taxon>
    </lineage>
</organism>
<evidence type="ECO:0000256" key="13">
    <source>
        <dbReference type="PIRSR" id="PIRSR600183-50"/>
    </source>
</evidence>
<feature type="binding site" evidence="12">
    <location>
        <position position="319"/>
    </location>
    <ligand>
        <name>substrate</name>
    </ligand>
</feature>
<evidence type="ECO:0000256" key="5">
    <source>
        <dbReference type="ARBA" id="ARBA00023154"/>
    </source>
</evidence>
<evidence type="ECO:0000256" key="7">
    <source>
        <dbReference type="ARBA" id="ARBA00050464"/>
    </source>
</evidence>
<gene>
    <name evidence="12" type="primary">lysA</name>
    <name evidence="17" type="ORF">GB2207_10848</name>
</gene>
<evidence type="ECO:0000256" key="14">
    <source>
        <dbReference type="RuleBase" id="RU003738"/>
    </source>
</evidence>
<keyword evidence="18" id="KW-1185">Reference proteome</keyword>
<evidence type="ECO:0000256" key="4">
    <source>
        <dbReference type="ARBA" id="ARBA00022898"/>
    </source>
</evidence>
<feature type="domain" description="Orn/DAP/Arg decarboxylase 2 C-terminal" evidence="15">
    <location>
        <begin position="32"/>
        <end position="371"/>
    </location>
</feature>
<evidence type="ECO:0000256" key="2">
    <source>
        <dbReference type="ARBA" id="ARBA00022605"/>
    </source>
</evidence>
<feature type="active site" description="Proton donor" evidence="13">
    <location>
        <position position="345"/>
    </location>
</feature>
<dbReference type="Pfam" id="PF02784">
    <property type="entry name" value="Orn_Arg_deC_N"/>
    <property type="match status" value="1"/>
</dbReference>
<comment type="pathway">
    <text evidence="8 12 14">Amino-acid biosynthesis; L-lysine biosynthesis via DAP pathway; L-lysine from DL-2,6-diaminopimelate: step 1/1.</text>
</comment>
<dbReference type="CDD" id="cd06828">
    <property type="entry name" value="PLPDE_III_DapDC"/>
    <property type="match status" value="1"/>
</dbReference>
<dbReference type="EC" id="4.1.1.20" evidence="10 12"/>
<dbReference type="InterPro" id="IPR022653">
    <property type="entry name" value="De-COase2_pyr-phos_BS"/>
</dbReference>
<comment type="caution">
    <text evidence="17">The sequence shown here is derived from an EMBL/GenBank/DDBJ whole genome shotgun (WGS) entry which is preliminary data.</text>
</comment>
<dbReference type="HOGENOM" id="CLU_026444_0_0_6"/>
<feature type="binding site" evidence="12">
    <location>
        <position position="279"/>
    </location>
    <ligand>
        <name>substrate</name>
    </ligand>
</feature>
<dbReference type="NCBIfam" id="TIGR01048">
    <property type="entry name" value="lysA"/>
    <property type="match status" value="1"/>
</dbReference>
<dbReference type="PROSITE" id="PS00879">
    <property type="entry name" value="ODR_DC_2_2"/>
    <property type="match status" value="1"/>
</dbReference>
<sequence>MIMHHAISSQDGNLFIESTALSTIAGQLGTPCYVYSKAAISNNFLAYQSALVDKEHLICYAVKANSNIAVLQTLAELGAGFDIVSIGELERVLRAGGDPAKVVFSGVAKTASEMQRALELGIHCFNVESEAELELLNSTASSCGATAAVSLRVNPDVDAQTHPYISTGLKENKFGIDINLAAQVYQRAAQMAHINVVGVDCHIGSQLVDIAPFVSALERLLALVDELAGLGIALKHIDIGGGLGVRYDDEEPPTPQSYMSAILPLLMDRSETLVLEPGRSITANAGVMLTQVQYLKSNGEKNFAIVDAAMNDMIRPALYQAWMDIQSISTGNSESAVYDVVGPVCETGDFLAKDRPLSICAGDYLCLMSAGAYGFVMSSNYNSRPRAPEVMVDGDQIHLVRQRETIEDLLSGESLLPAVVR</sequence>
<dbReference type="InterPro" id="IPR000183">
    <property type="entry name" value="Orn/DAP/Arg_de-COase"/>
</dbReference>
<dbReference type="Pfam" id="PF00278">
    <property type="entry name" value="Orn_DAP_Arg_deC"/>
    <property type="match status" value="1"/>
</dbReference>
<evidence type="ECO:0000259" key="16">
    <source>
        <dbReference type="Pfam" id="PF02784"/>
    </source>
</evidence>
<dbReference type="GO" id="GO:0009089">
    <property type="term" value="P:lysine biosynthetic process via diaminopimelate"/>
    <property type="evidence" value="ECO:0007669"/>
    <property type="project" value="UniProtKB-UniRule"/>
</dbReference>
<evidence type="ECO:0000256" key="3">
    <source>
        <dbReference type="ARBA" id="ARBA00022793"/>
    </source>
</evidence>
<evidence type="ECO:0000313" key="17">
    <source>
        <dbReference type="EMBL" id="EAS47109.1"/>
    </source>
</evidence>
<feature type="binding site" evidence="12">
    <location>
        <position position="373"/>
    </location>
    <ligand>
        <name>substrate</name>
    </ligand>
</feature>
<reference evidence="17 18" key="1">
    <citation type="submission" date="2006-03" db="EMBL/GenBank/DDBJ databases">
        <authorList>
            <person name="Giovannoni S.J."/>
            <person name="Cho J.-C."/>
            <person name="Ferriera S."/>
            <person name="Johnson J."/>
            <person name="Kravitz S."/>
            <person name="Halpern A."/>
            <person name="Remington K."/>
            <person name="Beeson K."/>
            <person name="Tran B."/>
            <person name="Rogers Y.-H."/>
            <person name="Friedman R."/>
            <person name="Venter J.C."/>
        </authorList>
    </citation>
    <scope>NUCLEOTIDE SEQUENCE [LARGE SCALE GENOMIC DNA]</scope>
    <source>
        <strain evidence="17 18">HTCC2207</strain>
    </source>
</reference>
<evidence type="ECO:0000259" key="15">
    <source>
        <dbReference type="Pfam" id="PF00278"/>
    </source>
</evidence>
<feature type="binding site" evidence="12">
    <location>
        <position position="346"/>
    </location>
    <ligand>
        <name>substrate</name>
    </ligand>
</feature>
<dbReference type="PANTHER" id="PTHR43727">
    <property type="entry name" value="DIAMINOPIMELATE DECARBOXYLASE"/>
    <property type="match status" value="1"/>
</dbReference>
<proteinExistence type="inferred from homology"/>
<evidence type="ECO:0000256" key="9">
    <source>
        <dbReference type="ARBA" id="ARBA00060983"/>
    </source>
</evidence>
<dbReference type="Proteomes" id="UP000005555">
    <property type="component" value="Unassembled WGS sequence"/>
</dbReference>
<evidence type="ECO:0000256" key="10">
    <source>
        <dbReference type="ARBA" id="ARBA00066427"/>
    </source>
</evidence>
<dbReference type="InterPro" id="IPR029066">
    <property type="entry name" value="PLP-binding_barrel"/>
</dbReference>
<dbReference type="Gene3D" id="3.20.20.10">
    <property type="entry name" value="Alanine racemase"/>
    <property type="match status" value="1"/>
</dbReference>
<evidence type="ECO:0000256" key="11">
    <source>
        <dbReference type="ARBA" id="ARBA00074972"/>
    </source>
</evidence>
<dbReference type="InterPro" id="IPR022643">
    <property type="entry name" value="De-COase2_C"/>
</dbReference>
<dbReference type="InterPro" id="IPR002986">
    <property type="entry name" value="DAP_deCOOHase_LysA"/>
</dbReference>
<evidence type="ECO:0000313" key="18">
    <source>
        <dbReference type="Proteomes" id="UP000005555"/>
    </source>
</evidence>
<dbReference type="eggNOG" id="COG0019">
    <property type="taxonomic scope" value="Bacteria"/>
</dbReference>
<dbReference type="EMBL" id="AAPI01000003">
    <property type="protein sequence ID" value="EAS47109.1"/>
    <property type="molecule type" value="Genomic_DNA"/>
</dbReference>
<comment type="similarity">
    <text evidence="9 12">Belongs to the Orn/Lys/Arg decarboxylase class-II family. LysA subfamily.</text>
</comment>
<dbReference type="Gene3D" id="2.40.37.10">
    <property type="entry name" value="Lyase, Ornithine Decarboxylase, Chain A, domain 1"/>
    <property type="match status" value="1"/>
</dbReference>
<dbReference type="PRINTS" id="PR01181">
    <property type="entry name" value="DAPDCRBXLASE"/>
</dbReference>
<keyword evidence="5 12" id="KW-0457">Lysine biosynthesis</keyword>
<keyword evidence="6 12" id="KW-0456">Lyase</keyword>
<evidence type="ECO:0000256" key="8">
    <source>
        <dbReference type="ARBA" id="ARBA00060643"/>
    </source>
</evidence>
<dbReference type="PRINTS" id="PR01179">
    <property type="entry name" value="ODADCRBXLASE"/>
</dbReference>
<dbReference type="HAMAP" id="MF_02120">
    <property type="entry name" value="LysA"/>
    <property type="match status" value="1"/>
</dbReference>
<dbReference type="FunFam" id="3.20.20.10:FF:000003">
    <property type="entry name" value="Diaminopimelate decarboxylase"/>
    <property type="match status" value="1"/>
</dbReference>
<keyword evidence="3 12" id="KW-0210">Decarboxylase</keyword>
<dbReference type="SUPFAM" id="SSF50621">
    <property type="entry name" value="Alanine racemase C-terminal domain-like"/>
    <property type="match status" value="1"/>
</dbReference>
<dbReference type="AlphaFoldDB" id="Q1YSU7"/>
<dbReference type="PROSITE" id="PS00878">
    <property type="entry name" value="ODR_DC_2_1"/>
    <property type="match status" value="1"/>
</dbReference>
<feature type="binding site" evidence="12">
    <location>
        <begin position="276"/>
        <end position="279"/>
    </location>
    <ligand>
        <name>pyridoxal 5'-phosphate</name>
        <dbReference type="ChEBI" id="CHEBI:597326"/>
    </ligand>
</feature>
<evidence type="ECO:0000256" key="1">
    <source>
        <dbReference type="ARBA" id="ARBA00001933"/>
    </source>
</evidence>
<feature type="binding site" evidence="12">
    <location>
        <position position="242"/>
    </location>
    <ligand>
        <name>pyridoxal 5'-phosphate</name>
        <dbReference type="ChEBI" id="CHEBI:597326"/>
    </ligand>
</feature>
<dbReference type="InterPro" id="IPR009006">
    <property type="entry name" value="Ala_racemase/Decarboxylase_C"/>
</dbReference>
<feature type="modified residue" description="N6-(pyridoxal phosphate)lysine" evidence="12 13">
    <location>
        <position position="63"/>
    </location>
</feature>
<keyword evidence="2 12" id="KW-0028">Amino-acid biosynthesis</keyword>
<feature type="domain" description="Orn/DAP/Arg decarboxylase 2 N-terminal" evidence="16">
    <location>
        <begin position="39"/>
        <end position="283"/>
    </location>
</feature>
<comment type="cofactor">
    <cofactor evidence="1 12 13 14">
        <name>pyridoxal 5'-phosphate</name>
        <dbReference type="ChEBI" id="CHEBI:597326"/>
    </cofactor>
</comment>
<feature type="binding site" evidence="12">
    <location>
        <position position="315"/>
    </location>
    <ligand>
        <name>substrate</name>
    </ligand>
</feature>
<dbReference type="GO" id="GO:0008836">
    <property type="term" value="F:diaminopimelate decarboxylase activity"/>
    <property type="evidence" value="ECO:0007669"/>
    <property type="project" value="UniProtKB-UniRule"/>
</dbReference>
<feature type="binding site" evidence="12">
    <location>
        <position position="373"/>
    </location>
    <ligand>
        <name>pyridoxal 5'-phosphate</name>
        <dbReference type="ChEBI" id="CHEBI:597326"/>
    </ligand>
</feature>
<dbReference type="PANTHER" id="PTHR43727:SF2">
    <property type="entry name" value="GROUP IV DECARBOXYLASE"/>
    <property type="match status" value="1"/>
</dbReference>
<dbReference type="InterPro" id="IPR022657">
    <property type="entry name" value="De-COase2_CS"/>
</dbReference>
<dbReference type="FunFam" id="2.40.37.10:FF:000003">
    <property type="entry name" value="Diaminopimelate decarboxylase"/>
    <property type="match status" value="1"/>
</dbReference>
<keyword evidence="4 12" id="KW-0663">Pyridoxal phosphate</keyword>
<protein>
    <recommendedName>
        <fullName evidence="11 12">Diaminopimelate decarboxylase</fullName>
        <shortName evidence="12">DAP decarboxylase</shortName>
        <shortName evidence="12">DAPDC</shortName>
        <ecNumber evidence="10 12">4.1.1.20</ecNumber>
    </recommendedName>
</protein>
<dbReference type="SUPFAM" id="SSF51419">
    <property type="entry name" value="PLP-binding barrel"/>
    <property type="match status" value="1"/>
</dbReference>
<dbReference type="GO" id="GO:0030170">
    <property type="term" value="F:pyridoxal phosphate binding"/>
    <property type="evidence" value="ECO:0007669"/>
    <property type="project" value="UniProtKB-UniRule"/>
</dbReference>
<comment type="function">
    <text evidence="12">Specifically catalyzes the decarboxylation of meso-diaminopimelate (meso-DAP) to L-lysine.</text>
</comment>
<name>Q1YSU7_9GAMM</name>
<evidence type="ECO:0000256" key="6">
    <source>
        <dbReference type="ARBA" id="ARBA00023239"/>
    </source>
</evidence>